<feature type="domain" description="Mandelate racemase/muconate lactonizing enzyme C-terminal" evidence="2">
    <location>
        <begin position="152"/>
        <end position="258"/>
    </location>
</feature>
<dbReference type="CDD" id="cd03316">
    <property type="entry name" value="MR_like"/>
    <property type="match status" value="1"/>
</dbReference>
<protein>
    <submittedName>
        <fullName evidence="3">Galactonate dehydratase</fullName>
    </submittedName>
</protein>
<dbReference type="GO" id="GO:0009063">
    <property type="term" value="P:amino acid catabolic process"/>
    <property type="evidence" value="ECO:0007669"/>
    <property type="project" value="InterPro"/>
</dbReference>
<dbReference type="SUPFAM" id="SSF54826">
    <property type="entry name" value="Enolase N-terminal domain-like"/>
    <property type="match status" value="1"/>
</dbReference>
<proteinExistence type="predicted"/>
<dbReference type="Pfam" id="PF13378">
    <property type="entry name" value="MR_MLE_C"/>
    <property type="match status" value="1"/>
</dbReference>
<dbReference type="SFLD" id="SFLDG00179">
    <property type="entry name" value="mandelate_racemase"/>
    <property type="match status" value="1"/>
</dbReference>
<dbReference type="InterPro" id="IPR013341">
    <property type="entry name" value="Mandelate_racemase_N_dom"/>
</dbReference>
<dbReference type="STRING" id="1156985.SAMN04488118_11152"/>
<dbReference type="AlphaFoldDB" id="A0A1G5RA11"/>
<accession>A0A1G5RA11</accession>
<evidence type="ECO:0000313" key="4">
    <source>
        <dbReference type="Proteomes" id="UP000198767"/>
    </source>
</evidence>
<keyword evidence="1" id="KW-0456">Lyase</keyword>
<dbReference type="InterPro" id="IPR036849">
    <property type="entry name" value="Enolase-like_C_sf"/>
</dbReference>
<keyword evidence="4" id="KW-1185">Reference proteome</keyword>
<organism evidence="3 4">
    <name type="scientific">Epibacterium ulvae</name>
    <dbReference type="NCBI Taxonomy" id="1156985"/>
    <lineage>
        <taxon>Bacteria</taxon>
        <taxon>Pseudomonadati</taxon>
        <taxon>Pseudomonadota</taxon>
        <taxon>Alphaproteobacteria</taxon>
        <taxon>Rhodobacterales</taxon>
        <taxon>Roseobacteraceae</taxon>
        <taxon>Epibacterium</taxon>
    </lineage>
</organism>
<dbReference type="InterPro" id="IPR029017">
    <property type="entry name" value="Enolase-like_N"/>
</dbReference>
<dbReference type="Gene3D" id="3.30.390.10">
    <property type="entry name" value="Enolase-like, N-terminal domain"/>
    <property type="match status" value="1"/>
</dbReference>
<dbReference type="SFLD" id="SFLDS00001">
    <property type="entry name" value="Enolase"/>
    <property type="match status" value="1"/>
</dbReference>
<name>A0A1G5RA11_9RHOB</name>
<evidence type="ECO:0000259" key="2">
    <source>
        <dbReference type="SMART" id="SM00922"/>
    </source>
</evidence>
<dbReference type="SUPFAM" id="SSF51604">
    <property type="entry name" value="Enolase C-terminal domain-like"/>
    <property type="match status" value="1"/>
</dbReference>
<dbReference type="Proteomes" id="UP000198767">
    <property type="component" value="Unassembled WGS sequence"/>
</dbReference>
<dbReference type="InterPro" id="IPR029065">
    <property type="entry name" value="Enolase_C-like"/>
</dbReference>
<dbReference type="Pfam" id="PF02746">
    <property type="entry name" value="MR_MLE_N"/>
    <property type="match status" value="1"/>
</dbReference>
<reference evidence="3 4" key="1">
    <citation type="submission" date="2016-10" db="EMBL/GenBank/DDBJ databases">
        <authorList>
            <person name="de Groot N.N."/>
        </authorList>
    </citation>
    <scope>NUCLEOTIDE SEQUENCE [LARGE SCALE GENOMIC DNA]</scope>
    <source>
        <strain evidence="3 4">U95</strain>
    </source>
</reference>
<sequence>MSSLMSEIKVQSLEVPTRVQVTRPEQIVRIEALPTRVGLRNQLLVRVETQDGLVGWGESGLSSREDAVIAVVNYFAQFLVGQDSRQIGRIWQEAYRSQYFEGGRVLTAAMSAIDIALYDLLGKRLQVPVYQLFGGKQRDSVPTFASFMAETIEQSLADTRILVDAGWDCVRIYPSGFDDKVFDPRASLRFTADTLKAIRSEFGGDLCLGIDLHHRYTPAEIASFANMMPAGTLDFLEEPIRSENPNAYKMLREMTSIPFAVGEEFASKWQAAPFLEQGLTQYMRFDISNIGGFTEAMKIAGWCEQHYVDLMPHNPLGPVCTAASVHMSAAVPNLSWLETRQAPTESLGFHDDSIFPKQIEMQGPAYVVPDAPGLGIEINEDAVRASEAVHVECPHLTRPDGSVTNW</sequence>
<dbReference type="InterPro" id="IPR018110">
    <property type="entry name" value="Mandel_Rmase/mucon_lact_enz_CS"/>
</dbReference>
<dbReference type="SMART" id="SM00922">
    <property type="entry name" value="MR_MLE"/>
    <property type="match status" value="1"/>
</dbReference>
<evidence type="ECO:0000313" key="3">
    <source>
        <dbReference type="EMBL" id="SCZ70932.1"/>
    </source>
</evidence>
<gene>
    <name evidence="3" type="ORF">SAMN04488118_11152</name>
</gene>
<dbReference type="InterPro" id="IPR034593">
    <property type="entry name" value="DgoD-like"/>
</dbReference>
<dbReference type="InterPro" id="IPR013342">
    <property type="entry name" value="Mandelate_racemase_C"/>
</dbReference>
<dbReference type="PROSITE" id="PS00908">
    <property type="entry name" value="MR_MLE_1"/>
    <property type="match status" value="1"/>
</dbReference>
<dbReference type="PANTHER" id="PTHR48080">
    <property type="entry name" value="D-GALACTONATE DEHYDRATASE-RELATED"/>
    <property type="match status" value="1"/>
</dbReference>
<dbReference type="Gene3D" id="3.20.20.120">
    <property type="entry name" value="Enolase-like C-terminal domain"/>
    <property type="match status" value="1"/>
</dbReference>
<dbReference type="GO" id="GO:0016829">
    <property type="term" value="F:lyase activity"/>
    <property type="evidence" value="ECO:0007669"/>
    <property type="project" value="UniProtKB-KW"/>
</dbReference>
<dbReference type="PANTHER" id="PTHR48080:SF2">
    <property type="entry name" value="D-GALACTONATE DEHYDRATASE"/>
    <property type="match status" value="1"/>
</dbReference>
<evidence type="ECO:0000256" key="1">
    <source>
        <dbReference type="ARBA" id="ARBA00023239"/>
    </source>
</evidence>
<dbReference type="GO" id="GO:0000287">
    <property type="term" value="F:magnesium ion binding"/>
    <property type="evidence" value="ECO:0007669"/>
    <property type="project" value="UniProtKB-ARBA"/>
</dbReference>
<dbReference type="EMBL" id="FMWG01000011">
    <property type="protein sequence ID" value="SCZ70932.1"/>
    <property type="molecule type" value="Genomic_DNA"/>
</dbReference>